<dbReference type="GeneID" id="37044951"/>
<dbReference type="AlphaFoldDB" id="A0A316YCV1"/>
<feature type="chain" id="PRO_5016288587" evidence="1">
    <location>
        <begin position="27"/>
        <end position="213"/>
    </location>
</feature>
<protein>
    <submittedName>
        <fullName evidence="2">Uncharacterized protein</fullName>
    </submittedName>
</protein>
<dbReference type="RefSeq" id="XP_025373696.1">
    <property type="nucleotide sequence ID" value="XM_025523035.1"/>
</dbReference>
<reference evidence="2 3" key="1">
    <citation type="journal article" date="2018" name="Mol. Biol. Evol.">
        <title>Broad Genomic Sampling Reveals a Smut Pathogenic Ancestry of the Fungal Clade Ustilaginomycotina.</title>
        <authorList>
            <person name="Kijpornyongpan T."/>
            <person name="Mondo S.J."/>
            <person name="Barry K."/>
            <person name="Sandor L."/>
            <person name="Lee J."/>
            <person name="Lipzen A."/>
            <person name="Pangilinan J."/>
            <person name="LaButti K."/>
            <person name="Hainaut M."/>
            <person name="Henrissat B."/>
            <person name="Grigoriev I.V."/>
            <person name="Spatafora J.W."/>
            <person name="Aime M.C."/>
        </authorList>
    </citation>
    <scope>NUCLEOTIDE SEQUENCE [LARGE SCALE GENOMIC DNA]</scope>
    <source>
        <strain evidence="2 3">MCA 4198</strain>
    </source>
</reference>
<keyword evidence="1" id="KW-0732">Signal</keyword>
<dbReference type="Proteomes" id="UP000245768">
    <property type="component" value="Unassembled WGS sequence"/>
</dbReference>
<organism evidence="2 3">
    <name type="scientific">Acaromyces ingoldii</name>
    <dbReference type="NCBI Taxonomy" id="215250"/>
    <lineage>
        <taxon>Eukaryota</taxon>
        <taxon>Fungi</taxon>
        <taxon>Dikarya</taxon>
        <taxon>Basidiomycota</taxon>
        <taxon>Ustilaginomycotina</taxon>
        <taxon>Exobasidiomycetes</taxon>
        <taxon>Exobasidiales</taxon>
        <taxon>Cryptobasidiaceae</taxon>
        <taxon>Acaromyces</taxon>
    </lineage>
</organism>
<gene>
    <name evidence="2" type="ORF">FA10DRAFT_270190</name>
</gene>
<dbReference type="EMBL" id="KZ819645">
    <property type="protein sequence ID" value="PWN86498.1"/>
    <property type="molecule type" value="Genomic_DNA"/>
</dbReference>
<name>A0A316YCV1_9BASI</name>
<dbReference type="InParanoid" id="A0A316YCV1"/>
<evidence type="ECO:0000256" key="1">
    <source>
        <dbReference type="SAM" id="SignalP"/>
    </source>
</evidence>
<proteinExistence type="predicted"/>
<accession>A0A316YCV1</accession>
<evidence type="ECO:0000313" key="3">
    <source>
        <dbReference type="Proteomes" id="UP000245768"/>
    </source>
</evidence>
<evidence type="ECO:0000313" key="2">
    <source>
        <dbReference type="EMBL" id="PWN86498.1"/>
    </source>
</evidence>
<keyword evidence="3" id="KW-1185">Reference proteome</keyword>
<sequence length="213" mass="23560">MCAAWTFHRLLLHRPFLRVGVMQTAGTFVKNDVIRAIHCSAETATMLCDAILCVSAVEIRFQKYAMGLCVNLHKACSTLLLCCAASANGHCRPMDRQMMPRWIATMHRATIAAETFTDNGSTLLRQLQALCEHADVLSKLVHTDEVQQHQQQSCMHNGLPITGHSPVPWTISADQLLDLLGQDIDWWNLTPFAPTLSTASGDQVQLHNISSLG</sequence>
<feature type="signal peptide" evidence="1">
    <location>
        <begin position="1"/>
        <end position="26"/>
    </location>
</feature>